<dbReference type="Proteomes" id="UP000327013">
    <property type="component" value="Chromosome 6"/>
</dbReference>
<accession>A0A5N6RHC5</accession>
<proteinExistence type="predicted"/>
<sequence>MAPRFQLRFTFTGPPLPKLASPLRLNMDFAAPSLKIRRVHTSGMHKLRLGTKAWVGRNEAARCWALARRQLAGEMEPRRDGLVAGETHVGSRW</sequence>
<keyword evidence="2" id="KW-1185">Reference proteome</keyword>
<dbReference type="EMBL" id="CM017326">
    <property type="protein sequence ID" value="KAE8077270.1"/>
    <property type="molecule type" value="Genomic_DNA"/>
</dbReference>
<organism evidence="1 2">
    <name type="scientific">Carpinus fangiana</name>
    <dbReference type="NCBI Taxonomy" id="176857"/>
    <lineage>
        <taxon>Eukaryota</taxon>
        <taxon>Viridiplantae</taxon>
        <taxon>Streptophyta</taxon>
        <taxon>Embryophyta</taxon>
        <taxon>Tracheophyta</taxon>
        <taxon>Spermatophyta</taxon>
        <taxon>Magnoliopsida</taxon>
        <taxon>eudicotyledons</taxon>
        <taxon>Gunneridae</taxon>
        <taxon>Pentapetalae</taxon>
        <taxon>rosids</taxon>
        <taxon>fabids</taxon>
        <taxon>Fagales</taxon>
        <taxon>Betulaceae</taxon>
        <taxon>Carpinus</taxon>
    </lineage>
</organism>
<protein>
    <submittedName>
        <fullName evidence="1">Uncharacterized protein</fullName>
    </submittedName>
</protein>
<name>A0A5N6RHC5_9ROSI</name>
<gene>
    <name evidence="1" type="ORF">FH972_015845</name>
</gene>
<reference evidence="1 2" key="1">
    <citation type="submission" date="2019-06" db="EMBL/GenBank/DDBJ databases">
        <title>A chromosomal-level reference genome of Carpinus fangiana (Coryloideae, Betulaceae).</title>
        <authorList>
            <person name="Yang X."/>
            <person name="Wang Z."/>
            <person name="Zhang L."/>
            <person name="Hao G."/>
            <person name="Liu J."/>
            <person name="Yang Y."/>
        </authorList>
    </citation>
    <scope>NUCLEOTIDE SEQUENCE [LARGE SCALE GENOMIC DNA]</scope>
    <source>
        <strain evidence="1">Cfa_2016G</strain>
        <tissue evidence="1">Leaf</tissue>
    </source>
</reference>
<evidence type="ECO:0000313" key="1">
    <source>
        <dbReference type="EMBL" id="KAE8077270.1"/>
    </source>
</evidence>
<evidence type="ECO:0000313" key="2">
    <source>
        <dbReference type="Proteomes" id="UP000327013"/>
    </source>
</evidence>
<dbReference type="AlphaFoldDB" id="A0A5N6RHC5"/>